<dbReference type="AlphaFoldDB" id="L9KWK5"/>
<reference evidence="4" key="2">
    <citation type="journal article" date="2013" name="Nat. Commun.">
        <title>Genome of the Chinese tree shrew.</title>
        <authorList>
            <person name="Fan Y."/>
            <person name="Huang Z.Y."/>
            <person name="Cao C.C."/>
            <person name="Chen C.S."/>
            <person name="Chen Y.X."/>
            <person name="Fan D.D."/>
            <person name="He J."/>
            <person name="Hou H.L."/>
            <person name="Hu L."/>
            <person name="Hu X.T."/>
            <person name="Jiang X.T."/>
            <person name="Lai R."/>
            <person name="Lang Y.S."/>
            <person name="Liang B."/>
            <person name="Liao S.G."/>
            <person name="Mu D."/>
            <person name="Ma Y.Y."/>
            <person name="Niu Y.Y."/>
            <person name="Sun X.Q."/>
            <person name="Xia J.Q."/>
            <person name="Xiao J."/>
            <person name="Xiong Z.Q."/>
            <person name="Xu L."/>
            <person name="Yang L."/>
            <person name="Zhang Y."/>
            <person name="Zhao W."/>
            <person name="Zhao X.D."/>
            <person name="Zheng Y.T."/>
            <person name="Zhou J.M."/>
            <person name="Zhu Y.B."/>
            <person name="Zhang G.J."/>
            <person name="Wang J."/>
            <person name="Yao Y.G."/>
        </authorList>
    </citation>
    <scope>NUCLEOTIDE SEQUENCE [LARGE SCALE GENOMIC DNA]</scope>
</reference>
<keyword evidence="2" id="KW-0963">Cytoplasm</keyword>
<evidence type="ECO:0000313" key="3">
    <source>
        <dbReference type="EMBL" id="ELW65532.1"/>
    </source>
</evidence>
<evidence type="ECO:0000313" key="4">
    <source>
        <dbReference type="Proteomes" id="UP000011518"/>
    </source>
</evidence>
<name>L9KWK5_TUPCH</name>
<proteinExistence type="predicted"/>
<dbReference type="Proteomes" id="UP000011518">
    <property type="component" value="Unassembled WGS sequence"/>
</dbReference>
<dbReference type="InParanoid" id="L9KWK5"/>
<sequence>MEIMTGLINGSIYFSCDVLEGNRPVKIGQRVTAIVEGDTISLGFKAFKVNGLYDTVDGSGPLELETRVLTACVMSVSTDAVYVSKNTYFSLDIVSEGFMPYKGDWLAVEYSLLPGTSDVMAQSVKPMNCRRVEEVCVTSLHGRSGMVDNNIFFTLDSLNLPDGYSPQIDDLVNVVVVESIQFCYVWRAISMSPV</sequence>
<dbReference type="GO" id="GO:0005737">
    <property type="term" value="C:cytoplasm"/>
    <property type="evidence" value="ECO:0007669"/>
    <property type="project" value="UniProtKB-SubCell"/>
</dbReference>
<comment type="subcellular location">
    <subcellularLocation>
        <location evidence="1">Cytoplasm</location>
    </subcellularLocation>
</comment>
<protein>
    <submittedName>
        <fullName evidence="3">Uncharacterized protein</fullName>
    </submittedName>
</protein>
<reference evidence="4" key="1">
    <citation type="submission" date="2012-07" db="EMBL/GenBank/DDBJ databases">
        <title>Genome of the Chinese tree shrew, a rising model animal genetically related to primates.</title>
        <authorList>
            <person name="Zhang G."/>
            <person name="Fan Y."/>
            <person name="Yao Y."/>
            <person name="Huang Z."/>
        </authorList>
    </citation>
    <scope>NUCLEOTIDE SEQUENCE [LARGE SCALE GENOMIC DNA]</scope>
</reference>
<organism evidence="3 4">
    <name type="scientific">Tupaia chinensis</name>
    <name type="common">Chinese tree shrew</name>
    <name type="synonym">Tupaia belangeri chinensis</name>
    <dbReference type="NCBI Taxonomy" id="246437"/>
    <lineage>
        <taxon>Eukaryota</taxon>
        <taxon>Metazoa</taxon>
        <taxon>Chordata</taxon>
        <taxon>Craniata</taxon>
        <taxon>Vertebrata</taxon>
        <taxon>Euteleostomi</taxon>
        <taxon>Mammalia</taxon>
        <taxon>Eutheria</taxon>
        <taxon>Euarchontoglires</taxon>
        <taxon>Scandentia</taxon>
        <taxon>Tupaiidae</taxon>
        <taxon>Tupaia</taxon>
    </lineage>
</organism>
<evidence type="ECO:0000256" key="1">
    <source>
        <dbReference type="ARBA" id="ARBA00004496"/>
    </source>
</evidence>
<dbReference type="PANTHER" id="PTHR45418">
    <property type="entry name" value="CANCER/TESTIS ANTIGEN 55"/>
    <property type="match status" value="1"/>
</dbReference>
<accession>L9KWK5</accession>
<dbReference type="PANTHER" id="PTHR45418:SF1">
    <property type="entry name" value="CANCER_TESTIS ANTIGEN 55"/>
    <property type="match status" value="1"/>
</dbReference>
<evidence type="ECO:0000256" key="2">
    <source>
        <dbReference type="ARBA" id="ARBA00022490"/>
    </source>
</evidence>
<dbReference type="EMBL" id="KB320684">
    <property type="protein sequence ID" value="ELW65532.1"/>
    <property type="molecule type" value="Genomic_DNA"/>
</dbReference>
<keyword evidence="4" id="KW-1185">Reference proteome</keyword>
<dbReference type="STRING" id="246437.L9KWK5"/>
<gene>
    <name evidence="3" type="ORF">TREES_T100013956</name>
</gene>